<keyword evidence="9" id="KW-1185">Reference proteome</keyword>
<evidence type="ECO:0000256" key="2">
    <source>
        <dbReference type="ARBA" id="ARBA00022692"/>
    </source>
</evidence>
<dbReference type="AlphaFoldDB" id="A0A9P8AGE7"/>
<dbReference type="InterPro" id="IPR052816">
    <property type="entry name" value="Peroxisomal_Membrane_PEX28-32"/>
</dbReference>
<dbReference type="InterPro" id="IPR010482">
    <property type="entry name" value="TECPR1-like_DysF"/>
</dbReference>
<dbReference type="RefSeq" id="XP_043047815.1">
    <property type="nucleotide sequence ID" value="XM_043192760.1"/>
</dbReference>
<evidence type="ECO:0000313" key="8">
    <source>
        <dbReference type="EMBL" id="KAG7192265.1"/>
    </source>
</evidence>
<dbReference type="PANTHER" id="PTHR28304">
    <property type="entry name" value="PEROXISOMAL MEMBRANE PROTEIN PEX29"/>
    <property type="match status" value="1"/>
</dbReference>
<organism evidence="8 9">
    <name type="scientific">Scheffersomyces spartinae</name>
    <dbReference type="NCBI Taxonomy" id="45513"/>
    <lineage>
        <taxon>Eukaryota</taxon>
        <taxon>Fungi</taxon>
        <taxon>Dikarya</taxon>
        <taxon>Ascomycota</taxon>
        <taxon>Saccharomycotina</taxon>
        <taxon>Pichiomycetes</taxon>
        <taxon>Debaryomycetaceae</taxon>
        <taxon>Scheffersomyces</taxon>
    </lineage>
</organism>
<proteinExistence type="predicted"/>
<dbReference type="Pfam" id="PF06398">
    <property type="entry name" value="Pex24p"/>
    <property type="match status" value="1"/>
</dbReference>
<dbReference type="PANTHER" id="PTHR28304:SF1">
    <property type="entry name" value="PEROXISOMAL MEMBRANE PROTEIN PEX28"/>
    <property type="match status" value="1"/>
</dbReference>
<gene>
    <name evidence="8" type="ORF">KQ657_001983</name>
</gene>
<keyword evidence="2 6" id="KW-0812">Transmembrane</keyword>
<protein>
    <recommendedName>
        <fullName evidence="7">TECPR1-like DysF domain-containing protein</fullName>
    </recommendedName>
</protein>
<name>A0A9P8AGE7_9ASCO</name>
<keyword evidence="3 6" id="KW-1133">Transmembrane helix</keyword>
<dbReference type="EMBL" id="JAHMUF010000019">
    <property type="protein sequence ID" value="KAG7192265.1"/>
    <property type="molecule type" value="Genomic_DNA"/>
</dbReference>
<feature type="compositionally biased region" description="Low complexity" evidence="5">
    <location>
        <begin position="57"/>
        <end position="102"/>
    </location>
</feature>
<reference evidence="8" key="1">
    <citation type="submission" date="2021-03" db="EMBL/GenBank/DDBJ databases">
        <authorList>
            <person name="Palmer J.M."/>
        </authorList>
    </citation>
    <scope>NUCLEOTIDE SEQUENCE</scope>
    <source>
        <strain evidence="8">ARV_011</strain>
    </source>
</reference>
<feature type="transmembrane region" description="Helical" evidence="6">
    <location>
        <begin position="166"/>
        <end position="189"/>
    </location>
</feature>
<feature type="region of interest" description="Disordered" evidence="5">
    <location>
        <begin position="55"/>
        <end position="109"/>
    </location>
</feature>
<comment type="subcellular location">
    <subcellularLocation>
        <location evidence="1">Membrane</location>
        <topology evidence="1">Multi-pass membrane protein</topology>
    </subcellularLocation>
</comment>
<comment type="caution">
    <text evidence="8">The sequence shown here is derived from an EMBL/GenBank/DDBJ whole genome shotgun (WGS) entry which is preliminary data.</text>
</comment>
<sequence>MAPHDTLPEAEGHNTGQLSEDTILHIGLMAESALVAAKSQRRNSSHFSDRIVDSIFGGSRRNSGTGSRSGSVSGSRRLGLSSKSSTTSTITNSTMTKKQQQQDNHDDHDDKEPGFSIWIIANNFKELSKRLTPLLSLQKGAINVLTWKSPSQTVSVLVFYTMVCKWPHLVLALPMLIVLVQGILPGYLYRHPIRTPHIITVKKRGKSLIEYFNSSNDDSILIEYLDQTTTDTSLILSTVAESATIEIPEDAIDEVIDTIDKGEQFVNTQANLLSNMKHLQNGMTDVVRTLKVVEKLGYDLTGFANEKLSTAVFYGLLVVTFVIIVMGVYIPWQLIFIQTGWVLVILCHPNSKKYLAMMLKNNKKSTLKIKRKKRTKSESVISEENNLIKTFDTKGIFPLDSPQTRTLEVFELQYRSSTQPKWKNTVYCSSVFDLDDPKRSRGLPRGASEIWDVIPPKDWKFDFAYVNSWEIDTAPQDLIEERALSRTLMIKNDANDGWMYDKVKVLEADFEYRRRRLTRSCYRYARSVWKPQH</sequence>
<dbReference type="Proteomes" id="UP000790833">
    <property type="component" value="Unassembled WGS sequence"/>
</dbReference>
<evidence type="ECO:0000256" key="4">
    <source>
        <dbReference type="ARBA" id="ARBA00023136"/>
    </source>
</evidence>
<dbReference type="GeneID" id="66115357"/>
<dbReference type="GO" id="GO:0005778">
    <property type="term" value="C:peroxisomal membrane"/>
    <property type="evidence" value="ECO:0007669"/>
    <property type="project" value="UniProtKB-ARBA"/>
</dbReference>
<feature type="domain" description="TECPR1-like DysF" evidence="7">
    <location>
        <begin position="115"/>
        <end position="519"/>
    </location>
</feature>
<feature type="transmembrane region" description="Helical" evidence="6">
    <location>
        <begin position="311"/>
        <end position="329"/>
    </location>
</feature>
<evidence type="ECO:0000313" key="9">
    <source>
        <dbReference type="Proteomes" id="UP000790833"/>
    </source>
</evidence>
<dbReference type="GO" id="GO:0007031">
    <property type="term" value="P:peroxisome organization"/>
    <property type="evidence" value="ECO:0007669"/>
    <property type="project" value="TreeGrafter"/>
</dbReference>
<evidence type="ECO:0000256" key="6">
    <source>
        <dbReference type="SAM" id="Phobius"/>
    </source>
</evidence>
<evidence type="ECO:0000256" key="5">
    <source>
        <dbReference type="SAM" id="MobiDB-lite"/>
    </source>
</evidence>
<keyword evidence="4 6" id="KW-0472">Membrane</keyword>
<accession>A0A9P8AGE7</accession>
<dbReference type="OrthoDB" id="74314at2759"/>
<evidence type="ECO:0000256" key="1">
    <source>
        <dbReference type="ARBA" id="ARBA00004141"/>
    </source>
</evidence>
<evidence type="ECO:0000256" key="3">
    <source>
        <dbReference type="ARBA" id="ARBA00022989"/>
    </source>
</evidence>
<evidence type="ECO:0000259" key="7">
    <source>
        <dbReference type="Pfam" id="PF06398"/>
    </source>
</evidence>